<accession>A0A7Z7PP66</accession>
<dbReference type="EMBL" id="LS974202">
    <property type="protein sequence ID" value="SSC13736.1"/>
    <property type="molecule type" value="Genomic_DNA"/>
</dbReference>
<gene>
    <name evidence="2" type="ORF">MESINF_2296</name>
</gene>
<evidence type="ECO:0000256" key="1">
    <source>
        <dbReference type="SAM" id="MobiDB-lite"/>
    </source>
</evidence>
<dbReference type="AlphaFoldDB" id="A0A7Z7PP66"/>
<feature type="region of interest" description="Disordered" evidence="1">
    <location>
        <begin position="28"/>
        <end position="53"/>
    </location>
</feature>
<protein>
    <submittedName>
        <fullName evidence="2">Uncharacterized protein</fullName>
    </submittedName>
</protein>
<evidence type="ECO:0000313" key="2">
    <source>
        <dbReference type="EMBL" id="SSC13736.1"/>
    </source>
</evidence>
<reference evidence="2 3" key="1">
    <citation type="submission" date="2017-01" db="EMBL/GenBank/DDBJ databases">
        <authorList>
            <person name="Erauso G."/>
        </authorList>
    </citation>
    <scope>NUCLEOTIDE SEQUENCE [LARGE SCALE GENOMIC DNA]</scope>
    <source>
        <strain evidence="2">MESINF1</strain>
    </source>
</reference>
<name>A0A7Z7PP66_9BACT</name>
<dbReference type="KEGG" id="minf:MESINF_2296"/>
<evidence type="ECO:0000313" key="3">
    <source>
        <dbReference type="Proteomes" id="UP000250796"/>
    </source>
</evidence>
<feature type="compositionally biased region" description="Basic and acidic residues" evidence="1">
    <location>
        <begin position="36"/>
        <end position="53"/>
    </location>
</feature>
<sequence length="53" mass="5957">MAEKKIARPVTTSPRILSQIDLLRMAKNGDTSASKEIIDRLNNRTSEEGQSRE</sequence>
<proteinExistence type="predicted"/>
<dbReference type="Proteomes" id="UP000250796">
    <property type="component" value="Chromosome MESINF"/>
</dbReference>
<keyword evidence="3" id="KW-1185">Reference proteome</keyword>
<organism evidence="2 3">
    <name type="scientific">Mesotoga infera</name>
    <dbReference type="NCBI Taxonomy" id="1236046"/>
    <lineage>
        <taxon>Bacteria</taxon>
        <taxon>Thermotogati</taxon>
        <taxon>Thermotogota</taxon>
        <taxon>Thermotogae</taxon>
        <taxon>Kosmotogales</taxon>
        <taxon>Kosmotogaceae</taxon>
        <taxon>Mesotoga</taxon>
    </lineage>
</organism>